<keyword evidence="3" id="KW-0269">Exonuclease</keyword>
<dbReference type="InterPro" id="IPR012337">
    <property type="entry name" value="RNaseH-like_sf"/>
</dbReference>
<evidence type="ECO:0000313" key="7">
    <source>
        <dbReference type="Proteomes" id="UP000001593"/>
    </source>
</evidence>
<evidence type="ECO:0000313" key="6">
    <source>
        <dbReference type="EMBL" id="EDO39724.1"/>
    </source>
</evidence>
<dbReference type="EMBL" id="DS469602">
    <property type="protein sequence ID" value="EDO39724.1"/>
    <property type="molecule type" value="Genomic_DNA"/>
</dbReference>
<dbReference type="KEGG" id="nve:5511398"/>
<dbReference type="InterPro" id="IPR036397">
    <property type="entry name" value="RNaseH_sf"/>
</dbReference>
<feature type="region of interest" description="Disordered" evidence="4">
    <location>
        <begin position="370"/>
        <end position="446"/>
    </location>
</feature>
<sequence length="446" mass="50701">MQRRADIFERVTSWYPRRRCGVSSSLCIKAEDVDAFAKLKENKDLVDCGNVETVFEAEGASSPNVNNVVSGDCNCNGEIEEESKIETVKEKLGHSFEKIEAVSVETRTENNLSDFESTVGDGSASVDHIPNIGVLDDYPDVPLDQKFILPPNWRGMNITKEGVKFSGEIIIISDPKDEAKHRDVIKEFSKKDALGFDTEHCSSQGLVCVIQLASADKAILWHCHNFNHRMPPGLRSLLTGNVYKTGHACLQDAIMISNQFKVHAKNLIDTCHWAKDLHCMPRSLQAMCAIFLGEHLSKRHQQSNWKKSDLSPGQVAYAATDAWVSLRVYQEMKRHGERLGVDMMPPYRTLQNYTNDVRDSRRLKRLRYKRRQKEQRKIVKAETTDDSHIDENSGTEILHEQSHSNQSFEDSKDRKTGDESSDEMESRSSGSRKRNRKFIAKFHSLE</sequence>
<dbReference type="OMA" id="XDEILIT"/>
<dbReference type="InterPro" id="IPR002562">
    <property type="entry name" value="3'-5'_exonuclease_dom"/>
</dbReference>
<dbReference type="InParanoid" id="A7S9A8"/>
<evidence type="ECO:0000256" key="2">
    <source>
        <dbReference type="ARBA" id="ARBA00022801"/>
    </source>
</evidence>
<keyword evidence="2" id="KW-0378">Hydrolase</keyword>
<dbReference type="PANTHER" id="PTHR13620:SF104">
    <property type="entry name" value="EXONUCLEASE 3'-5' DOMAIN-CONTAINING PROTEIN 2"/>
    <property type="match status" value="1"/>
</dbReference>
<dbReference type="Proteomes" id="UP000001593">
    <property type="component" value="Unassembled WGS sequence"/>
</dbReference>
<dbReference type="GO" id="GO:0003676">
    <property type="term" value="F:nucleic acid binding"/>
    <property type="evidence" value="ECO:0007669"/>
    <property type="project" value="InterPro"/>
</dbReference>
<accession>A7S9A8</accession>
<organism evidence="6 7">
    <name type="scientific">Nematostella vectensis</name>
    <name type="common">Starlet sea anemone</name>
    <dbReference type="NCBI Taxonomy" id="45351"/>
    <lineage>
        <taxon>Eukaryota</taxon>
        <taxon>Metazoa</taxon>
        <taxon>Cnidaria</taxon>
        <taxon>Anthozoa</taxon>
        <taxon>Hexacorallia</taxon>
        <taxon>Actiniaria</taxon>
        <taxon>Edwardsiidae</taxon>
        <taxon>Nematostella</taxon>
    </lineage>
</organism>
<name>A7S9A8_NEMVE</name>
<dbReference type="STRING" id="45351.A7S9A8"/>
<dbReference type="eggNOG" id="KOG4373">
    <property type="taxonomic scope" value="Eukaryota"/>
</dbReference>
<reference evidence="6 7" key="1">
    <citation type="journal article" date="2007" name="Science">
        <title>Sea anemone genome reveals ancestral eumetazoan gene repertoire and genomic organization.</title>
        <authorList>
            <person name="Putnam N.H."/>
            <person name="Srivastava M."/>
            <person name="Hellsten U."/>
            <person name="Dirks B."/>
            <person name="Chapman J."/>
            <person name="Salamov A."/>
            <person name="Terry A."/>
            <person name="Shapiro H."/>
            <person name="Lindquist E."/>
            <person name="Kapitonov V.V."/>
            <person name="Jurka J."/>
            <person name="Genikhovich G."/>
            <person name="Grigoriev I.V."/>
            <person name="Lucas S.M."/>
            <person name="Steele R.E."/>
            <person name="Finnerty J.R."/>
            <person name="Technau U."/>
            <person name="Martindale M.Q."/>
            <person name="Rokhsar D.S."/>
        </authorList>
    </citation>
    <scope>NUCLEOTIDE SEQUENCE [LARGE SCALE GENOMIC DNA]</scope>
    <source>
        <strain evidence="7">CH2 X CH6</strain>
    </source>
</reference>
<dbReference type="Pfam" id="PF01612">
    <property type="entry name" value="DNA_pol_A_exo1"/>
    <property type="match status" value="1"/>
</dbReference>
<feature type="compositionally biased region" description="Basic and acidic residues" evidence="4">
    <location>
        <begin position="375"/>
        <end position="402"/>
    </location>
</feature>
<dbReference type="GO" id="GO:0006139">
    <property type="term" value="P:nucleobase-containing compound metabolic process"/>
    <property type="evidence" value="ECO:0007669"/>
    <property type="project" value="InterPro"/>
</dbReference>
<dbReference type="AlphaFoldDB" id="A7S9A8"/>
<dbReference type="HOGENOM" id="CLU_614377_0_0_1"/>
<feature type="domain" description="3'-5' exonuclease" evidence="5">
    <location>
        <begin position="169"/>
        <end position="337"/>
    </location>
</feature>
<keyword evidence="7" id="KW-1185">Reference proteome</keyword>
<gene>
    <name evidence="6" type="ORF">NEMVEDRAFT_v1g208764</name>
</gene>
<dbReference type="PANTHER" id="PTHR13620">
    <property type="entry name" value="3-5 EXONUCLEASE"/>
    <property type="match status" value="1"/>
</dbReference>
<evidence type="ECO:0000256" key="1">
    <source>
        <dbReference type="ARBA" id="ARBA00022722"/>
    </source>
</evidence>
<feature type="compositionally biased region" description="Basic residues" evidence="4">
    <location>
        <begin position="430"/>
        <end position="440"/>
    </location>
</feature>
<dbReference type="InterPro" id="IPR051132">
    <property type="entry name" value="3-5_Exonuclease_domain"/>
</dbReference>
<proteinExistence type="predicted"/>
<dbReference type="GO" id="GO:0005634">
    <property type="term" value="C:nucleus"/>
    <property type="evidence" value="ECO:0000318"/>
    <property type="project" value="GO_Central"/>
</dbReference>
<evidence type="ECO:0000256" key="4">
    <source>
        <dbReference type="SAM" id="MobiDB-lite"/>
    </source>
</evidence>
<dbReference type="GO" id="GO:0008408">
    <property type="term" value="F:3'-5' exonuclease activity"/>
    <property type="evidence" value="ECO:0000318"/>
    <property type="project" value="GO_Central"/>
</dbReference>
<evidence type="ECO:0000256" key="3">
    <source>
        <dbReference type="ARBA" id="ARBA00022839"/>
    </source>
</evidence>
<protein>
    <recommendedName>
        <fullName evidence="5">3'-5' exonuclease domain-containing protein</fullName>
    </recommendedName>
</protein>
<dbReference type="SMART" id="SM00474">
    <property type="entry name" value="35EXOc"/>
    <property type="match status" value="1"/>
</dbReference>
<dbReference type="SUPFAM" id="SSF53098">
    <property type="entry name" value="Ribonuclease H-like"/>
    <property type="match status" value="1"/>
</dbReference>
<dbReference type="OrthoDB" id="5989985at2759"/>
<feature type="compositionally biased region" description="Basic and acidic residues" evidence="4">
    <location>
        <begin position="409"/>
        <end position="418"/>
    </location>
</feature>
<evidence type="ECO:0000259" key="5">
    <source>
        <dbReference type="SMART" id="SM00474"/>
    </source>
</evidence>
<dbReference type="GO" id="GO:0005737">
    <property type="term" value="C:cytoplasm"/>
    <property type="evidence" value="ECO:0000318"/>
    <property type="project" value="GO_Central"/>
</dbReference>
<dbReference type="Gene3D" id="3.30.420.10">
    <property type="entry name" value="Ribonuclease H-like superfamily/Ribonuclease H"/>
    <property type="match status" value="1"/>
</dbReference>
<dbReference type="CDD" id="cd06141">
    <property type="entry name" value="WRN_exo"/>
    <property type="match status" value="1"/>
</dbReference>
<keyword evidence="1" id="KW-0540">Nuclease</keyword>